<comment type="caution">
    <text evidence="3">The sequence shown here is derived from an EMBL/GenBank/DDBJ whole genome shotgun (WGS) entry which is preliminary data.</text>
</comment>
<evidence type="ECO:0000313" key="3">
    <source>
        <dbReference type="EMBL" id="KKP59481.1"/>
    </source>
</evidence>
<dbReference type="Pfam" id="PF03795">
    <property type="entry name" value="YCII"/>
    <property type="match status" value="1"/>
</dbReference>
<name>A0A0G0B6W9_9BACT</name>
<dbReference type="InterPro" id="IPR011008">
    <property type="entry name" value="Dimeric_a/b-barrel"/>
</dbReference>
<dbReference type="EMBL" id="LBPP01000027">
    <property type="protein sequence ID" value="KKP59481.1"/>
    <property type="molecule type" value="Genomic_DNA"/>
</dbReference>
<gene>
    <name evidence="3" type="ORF">UR54_C0027G0003</name>
</gene>
<organism evidence="3 4">
    <name type="scientific">Candidatus Roizmanbacteria bacterium GW2011_GWA2_34_18</name>
    <dbReference type="NCBI Taxonomy" id="1618477"/>
    <lineage>
        <taxon>Bacteria</taxon>
        <taxon>Candidatus Roizmaniibacteriota</taxon>
    </lineage>
</organism>
<dbReference type="InterPro" id="IPR051807">
    <property type="entry name" value="Sec-metab_biosynth-assoc"/>
</dbReference>
<comment type="similarity">
    <text evidence="1">Belongs to the YciI family.</text>
</comment>
<accession>A0A0G0B6W9</accession>
<proteinExistence type="inferred from homology"/>
<sequence length="115" mass="13611">MQFLVIGKDGKDKKAMERRLAVREAHLTLGDKMEQSGERWYGCVMLDDNGKMIGSMAVMDFPSEKELQEWLKKEPYVVGKVWKTIEVFKCNVKRPWKFNRPQSFFESREKNSKKF</sequence>
<evidence type="ECO:0000313" key="4">
    <source>
        <dbReference type="Proteomes" id="UP000034688"/>
    </source>
</evidence>
<dbReference type="PANTHER" id="PTHR33606">
    <property type="entry name" value="PROTEIN YCII"/>
    <property type="match status" value="1"/>
</dbReference>
<protein>
    <submittedName>
        <fullName evidence="3">YCII-related protein</fullName>
    </submittedName>
</protein>
<reference evidence="3 4" key="1">
    <citation type="journal article" date="2015" name="Nature">
        <title>rRNA introns, odd ribosomes, and small enigmatic genomes across a large radiation of phyla.</title>
        <authorList>
            <person name="Brown C.T."/>
            <person name="Hug L.A."/>
            <person name="Thomas B.C."/>
            <person name="Sharon I."/>
            <person name="Castelle C.J."/>
            <person name="Singh A."/>
            <person name="Wilkins M.J."/>
            <person name="Williams K.H."/>
            <person name="Banfield J.F."/>
        </authorList>
    </citation>
    <scope>NUCLEOTIDE SEQUENCE [LARGE SCALE GENOMIC DNA]</scope>
</reference>
<dbReference type="PANTHER" id="PTHR33606:SF3">
    <property type="entry name" value="PROTEIN YCII"/>
    <property type="match status" value="1"/>
</dbReference>
<feature type="domain" description="YCII-related" evidence="2">
    <location>
        <begin position="1"/>
        <end position="89"/>
    </location>
</feature>
<evidence type="ECO:0000259" key="2">
    <source>
        <dbReference type="Pfam" id="PF03795"/>
    </source>
</evidence>
<dbReference type="Proteomes" id="UP000034688">
    <property type="component" value="Unassembled WGS sequence"/>
</dbReference>
<dbReference type="AlphaFoldDB" id="A0A0G0B6W9"/>
<evidence type="ECO:0000256" key="1">
    <source>
        <dbReference type="ARBA" id="ARBA00007689"/>
    </source>
</evidence>
<dbReference type="InterPro" id="IPR005545">
    <property type="entry name" value="YCII"/>
</dbReference>
<dbReference type="STRING" id="1618477.UR54_C0027G0003"/>
<dbReference type="Gene3D" id="3.30.70.1060">
    <property type="entry name" value="Dimeric alpha+beta barrel"/>
    <property type="match status" value="1"/>
</dbReference>
<dbReference type="SUPFAM" id="SSF54909">
    <property type="entry name" value="Dimeric alpha+beta barrel"/>
    <property type="match status" value="1"/>
</dbReference>